<keyword evidence="2" id="KW-1185">Reference proteome</keyword>
<organism evidence="1 2">
    <name type="scientific">Enterobacter agglomerans</name>
    <name type="common">Erwinia herbicola</name>
    <name type="synonym">Pantoea agglomerans</name>
    <dbReference type="NCBI Taxonomy" id="549"/>
    <lineage>
        <taxon>Bacteria</taxon>
        <taxon>Pseudomonadati</taxon>
        <taxon>Pseudomonadota</taxon>
        <taxon>Gammaproteobacteria</taxon>
        <taxon>Enterobacterales</taxon>
        <taxon>Erwiniaceae</taxon>
        <taxon>Pantoea</taxon>
        <taxon>Pantoea agglomerans group</taxon>
    </lineage>
</organism>
<name>A0A379AHF6_ENTAG</name>
<protein>
    <submittedName>
        <fullName evidence="1">Uncharacterized protein</fullName>
    </submittedName>
</protein>
<dbReference type="EMBL" id="UGSO01000001">
    <property type="protein sequence ID" value="SUB17335.1"/>
    <property type="molecule type" value="Genomic_DNA"/>
</dbReference>
<dbReference type="AlphaFoldDB" id="A0A379AHF6"/>
<sequence>MRQTTVWIPVRSGFTDIGNAADYRVSHSGGSIALSSGGGMGAQMLSSVASNAASTLLSGLNNNGHAEGTTQSAVANGTVIIRDRVNQKAGRIRSQP</sequence>
<reference evidence="1 2" key="1">
    <citation type="submission" date="2018-06" db="EMBL/GenBank/DDBJ databases">
        <authorList>
            <consortium name="Pathogen Informatics"/>
            <person name="Doyle S."/>
        </authorList>
    </citation>
    <scope>NUCLEOTIDE SEQUENCE [LARGE SCALE GENOMIC DNA]</scope>
    <source>
        <strain evidence="1 2">NCTC9381</strain>
    </source>
</reference>
<evidence type="ECO:0000313" key="2">
    <source>
        <dbReference type="Proteomes" id="UP000254640"/>
    </source>
</evidence>
<accession>A0A379AHF6</accession>
<gene>
    <name evidence="1" type="ORF">NCTC9381_03257</name>
</gene>
<proteinExistence type="predicted"/>
<dbReference type="Proteomes" id="UP000254640">
    <property type="component" value="Unassembled WGS sequence"/>
</dbReference>
<evidence type="ECO:0000313" key="1">
    <source>
        <dbReference type="EMBL" id="SUB17335.1"/>
    </source>
</evidence>